<proteinExistence type="predicted"/>
<accession>A0A450WSI3</accession>
<organism evidence="1">
    <name type="scientific">Candidatus Kentrum sp. LPFa</name>
    <dbReference type="NCBI Taxonomy" id="2126335"/>
    <lineage>
        <taxon>Bacteria</taxon>
        <taxon>Pseudomonadati</taxon>
        <taxon>Pseudomonadota</taxon>
        <taxon>Gammaproteobacteria</taxon>
        <taxon>Candidatus Kentrum</taxon>
    </lineage>
</organism>
<dbReference type="GO" id="GO:0032259">
    <property type="term" value="P:methylation"/>
    <property type="evidence" value="ECO:0007669"/>
    <property type="project" value="UniProtKB-KW"/>
</dbReference>
<dbReference type="Gene3D" id="3.40.50.150">
    <property type="entry name" value="Vaccinia Virus protein VP39"/>
    <property type="match status" value="1"/>
</dbReference>
<sequence>MDDPTITYVTSIADAAIDQLSDTVWKRRDESVWERHIGPLITPTTKVLDAGAGLGRLLRRLWAARQITLVEPDPLRFRQATATADCLLRGDLACLAQLEATDYHPSNTELLERTDCGPIASDKVTLLNTTMASPLLTEHGPFDLILSSHVFEHVTYEAIQDALAAFASLLADGGHLAILVTKAPLLYHMHADREFEHSHTLIERTEFADVVRRGPYAGLGVRYFPFDLFQEILADPYAERLAAVFGDEYRAAPSDYPHPAPPVFEVTAWEAYHSHYVGNIYPEHPQIQARLGWPMEPVRTAEQAIGLEQAVNEQPVLKRLHLCDMVVVAHRV</sequence>
<dbReference type="GO" id="GO:0008168">
    <property type="term" value="F:methyltransferase activity"/>
    <property type="evidence" value="ECO:0007669"/>
    <property type="project" value="UniProtKB-KW"/>
</dbReference>
<dbReference type="AlphaFoldDB" id="A0A450WSI3"/>
<gene>
    <name evidence="1" type="ORF">BECKLPF1236B_GA0070989_119210</name>
</gene>
<name>A0A450WSI3_9GAMM</name>
<reference evidence="1" key="1">
    <citation type="submission" date="2019-02" db="EMBL/GenBank/DDBJ databases">
        <authorList>
            <person name="Gruber-Vodicka R. H."/>
            <person name="Seah K. B. B."/>
        </authorList>
    </citation>
    <scope>NUCLEOTIDE SEQUENCE</scope>
    <source>
        <strain evidence="1">BECK_S313</strain>
    </source>
</reference>
<dbReference type="InterPro" id="IPR029063">
    <property type="entry name" value="SAM-dependent_MTases_sf"/>
</dbReference>
<dbReference type="CDD" id="cd02440">
    <property type="entry name" value="AdoMet_MTases"/>
    <property type="match status" value="1"/>
</dbReference>
<keyword evidence="1" id="KW-0489">Methyltransferase</keyword>
<protein>
    <submittedName>
        <fullName evidence="1">Methyltransferase domain-containing protein</fullName>
    </submittedName>
</protein>
<dbReference type="EMBL" id="CAADFK010000192">
    <property type="protein sequence ID" value="VFK19948.1"/>
    <property type="molecule type" value="Genomic_DNA"/>
</dbReference>
<keyword evidence="1" id="KW-0808">Transferase</keyword>
<dbReference type="Pfam" id="PF13489">
    <property type="entry name" value="Methyltransf_23"/>
    <property type="match status" value="1"/>
</dbReference>
<evidence type="ECO:0000313" key="1">
    <source>
        <dbReference type="EMBL" id="VFK19948.1"/>
    </source>
</evidence>
<dbReference type="SUPFAM" id="SSF53335">
    <property type="entry name" value="S-adenosyl-L-methionine-dependent methyltransferases"/>
    <property type="match status" value="1"/>
</dbReference>